<evidence type="ECO:0000259" key="8">
    <source>
        <dbReference type="Pfam" id="PF13867"/>
    </source>
</evidence>
<evidence type="ECO:0000256" key="5">
    <source>
        <dbReference type="ARBA" id="ARBA00023163"/>
    </source>
</evidence>
<dbReference type="PANTHER" id="PTHR13286">
    <property type="entry name" value="SAP30"/>
    <property type="match status" value="1"/>
</dbReference>
<feature type="region of interest" description="Disordered" evidence="7">
    <location>
        <begin position="163"/>
        <end position="193"/>
    </location>
</feature>
<feature type="domain" description="Histone deacetylase complex subunit SAP30 Sin3 binding" evidence="8">
    <location>
        <begin position="98"/>
        <end position="150"/>
    </location>
</feature>
<comment type="similarity">
    <text evidence="2">Belongs to the SAP30 family.</text>
</comment>
<accession>A0A5J4YU83</accession>
<evidence type="ECO:0000313" key="9">
    <source>
        <dbReference type="EMBL" id="KAA8493977.1"/>
    </source>
</evidence>
<evidence type="ECO:0000256" key="3">
    <source>
        <dbReference type="ARBA" id="ARBA00022491"/>
    </source>
</evidence>
<proteinExistence type="inferred from homology"/>
<dbReference type="OMA" id="IMEFIHA"/>
<dbReference type="InterPro" id="IPR025718">
    <property type="entry name" value="SAP30_Sin3-bd"/>
</dbReference>
<feature type="compositionally biased region" description="Basic and acidic residues" evidence="7">
    <location>
        <begin position="166"/>
        <end position="192"/>
    </location>
</feature>
<name>A0A5J4YU83_PORPP</name>
<dbReference type="InterPro" id="IPR038291">
    <property type="entry name" value="SAP30_C_sf"/>
</dbReference>
<evidence type="ECO:0000256" key="7">
    <source>
        <dbReference type="SAM" id="MobiDB-lite"/>
    </source>
</evidence>
<evidence type="ECO:0000256" key="4">
    <source>
        <dbReference type="ARBA" id="ARBA00023015"/>
    </source>
</evidence>
<keyword evidence="5" id="KW-0804">Transcription</keyword>
<dbReference type="Gene3D" id="6.10.160.20">
    <property type="match status" value="1"/>
</dbReference>
<evidence type="ECO:0000313" key="10">
    <source>
        <dbReference type="Proteomes" id="UP000324585"/>
    </source>
</evidence>
<dbReference type="OrthoDB" id="2721at2759"/>
<dbReference type="Proteomes" id="UP000324585">
    <property type="component" value="Unassembled WGS sequence"/>
</dbReference>
<dbReference type="GO" id="GO:0003712">
    <property type="term" value="F:transcription coregulator activity"/>
    <property type="evidence" value="ECO:0007669"/>
    <property type="project" value="TreeGrafter"/>
</dbReference>
<protein>
    <recommendedName>
        <fullName evidence="8">Histone deacetylase complex subunit SAP30 Sin3 binding domain-containing protein</fullName>
    </recommendedName>
</protein>
<dbReference type="InterPro" id="IPR024145">
    <property type="entry name" value="His_deAcase_SAP30/SAP30L"/>
</dbReference>
<keyword evidence="3" id="KW-0678">Repressor</keyword>
<dbReference type="GO" id="GO:0000118">
    <property type="term" value="C:histone deacetylase complex"/>
    <property type="evidence" value="ECO:0007669"/>
    <property type="project" value="TreeGrafter"/>
</dbReference>
<keyword evidence="6" id="KW-0539">Nucleus</keyword>
<dbReference type="PANTHER" id="PTHR13286:SF6">
    <property type="entry name" value="HISTONE DEACETYLASE COMPLEX SUBUNIT SAP30L-RELATED"/>
    <property type="match status" value="1"/>
</dbReference>
<sequence>MLESCALLAPGTRVRITGNNRTRKEIVETEGSVVSSAALGGWHTVRCTVNERTGLFRVQRNALEVLDTVESDAFLQQVPREAAGARASDQCSRALGTLKYSTLRRYRQAFGLRIQKQHTKDELLGVVRSHFASWKIASEDDVIRSFVRSVTKRELSMPWGRTLAKKKTDNSARDVTKPEGPESGGHEKEVREFGSPMTTITSASEGCWSAPLSEAPFLTVMDEGVSEHELI</sequence>
<comment type="caution">
    <text evidence="9">The sequence shown here is derived from an EMBL/GenBank/DDBJ whole genome shotgun (WGS) entry which is preliminary data.</text>
</comment>
<evidence type="ECO:0000256" key="6">
    <source>
        <dbReference type="ARBA" id="ARBA00023242"/>
    </source>
</evidence>
<evidence type="ECO:0000256" key="1">
    <source>
        <dbReference type="ARBA" id="ARBA00004123"/>
    </source>
</evidence>
<dbReference type="AlphaFoldDB" id="A0A5J4YU83"/>
<keyword evidence="10" id="KW-1185">Reference proteome</keyword>
<dbReference type="EMBL" id="VRMN01000005">
    <property type="protein sequence ID" value="KAA8493977.1"/>
    <property type="molecule type" value="Genomic_DNA"/>
</dbReference>
<comment type="subcellular location">
    <subcellularLocation>
        <location evidence="1">Nucleus</location>
    </subcellularLocation>
</comment>
<evidence type="ECO:0000256" key="2">
    <source>
        <dbReference type="ARBA" id="ARBA00006283"/>
    </source>
</evidence>
<keyword evidence="4" id="KW-0805">Transcription regulation</keyword>
<organism evidence="9 10">
    <name type="scientific">Porphyridium purpureum</name>
    <name type="common">Red alga</name>
    <name type="synonym">Porphyridium cruentum</name>
    <dbReference type="NCBI Taxonomy" id="35688"/>
    <lineage>
        <taxon>Eukaryota</taxon>
        <taxon>Rhodophyta</taxon>
        <taxon>Bangiophyceae</taxon>
        <taxon>Porphyridiales</taxon>
        <taxon>Porphyridiaceae</taxon>
        <taxon>Porphyridium</taxon>
    </lineage>
</organism>
<reference evidence="10" key="1">
    <citation type="journal article" date="2019" name="Nat. Commun.">
        <title>Expansion of phycobilisome linker gene families in mesophilic red algae.</title>
        <authorList>
            <person name="Lee J."/>
            <person name="Kim D."/>
            <person name="Bhattacharya D."/>
            <person name="Yoon H.S."/>
        </authorList>
    </citation>
    <scope>NUCLEOTIDE SEQUENCE [LARGE SCALE GENOMIC DNA]</scope>
    <source>
        <strain evidence="10">CCMP 1328</strain>
    </source>
</reference>
<gene>
    <name evidence="9" type="ORF">FVE85_3952</name>
</gene>
<dbReference type="GO" id="GO:0006355">
    <property type="term" value="P:regulation of DNA-templated transcription"/>
    <property type="evidence" value="ECO:0007669"/>
    <property type="project" value="TreeGrafter"/>
</dbReference>
<dbReference type="Pfam" id="PF13867">
    <property type="entry name" value="SAP30_Sin3_bdg"/>
    <property type="match status" value="1"/>
</dbReference>